<feature type="transmembrane region" description="Helical" evidence="1">
    <location>
        <begin position="30"/>
        <end position="47"/>
    </location>
</feature>
<keyword evidence="1" id="KW-1133">Transmembrane helix</keyword>
<dbReference type="Proteomes" id="UP000005756">
    <property type="component" value="Unassembled WGS sequence"/>
</dbReference>
<organism evidence="2 3">
    <name type="scientific">Vreelandella boliviensis LC1</name>
    <dbReference type="NCBI Taxonomy" id="1072583"/>
    <lineage>
        <taxon>Bacteria</taxon>
        <taxon>Pseudomonadati</taxon>
        <taxon>Pseudomonadota</taxon>
        <taxon>Gammaproteobacteria</taxon>
        <taxon>Oceanospirillales</taxon>
        <taxon>Halomonadaceae</taxon>
        <taxon>Vreelandella</taxon>
    </lineage>
</organism>
<feature type="transmembrane region" description="Helical" evidence="1">
    <location>
        <begin position="231"/>
        <end position="252"/>
    </location>
</feature>
<dbReference type="Pfam" id="PF14897">
    <property type="entry name" value="EpsG"/>
    <property type="match status" value="1"/>
</dbReference>
<reference evidence="2 3" key="1">
    <citation type="submission" date="2011-10" db="EMBL/GenBank/DDBJ databases">
        <authorList>
            <person name="Quillaguamn J."/>
            <person name="Guzmn D."/>
            <person name="Balderrama-Subieta A."/>
            <person name="Cardona-Ortuo C."/>
            <person name="Guevara-Martnez M."/>
            <person name="Callisaya-Quispe N."/>
        </authorList>
    </citation>
    <scope>NUCLEOTIDE SEQUENCE [LARGE SCALE GENOMIC DNA]</scope>
    <source>
        <strain evidence="2 3">LC1</strain>
    </source>
</reference>
<feature type="transmembrane region" description="Helical" evidence="1">
    <location>
        <begin position="311"/>
        <end position="332"/>
    </location>
</feature>
<dbReference type="EMBL" id="JH393257">
    <property type="protein sequence ID" value="EHJ93076.1"/>
    <property type="molecule type" value="Genomic_DNA"/>
</dbReference>
<evidence type="ECO:0000256" key="1">
    <source>
        <dbReference type="SAM" id="Phobius"/>
    </source>
</evidence>
<feature type="transmembrane region" description="Helical" evidence="1">
    <location>
        <begin position="259"/>
        <end position="276"/>
    </location>
</feature>
<evidence type="ECO:0000313" key="3">
    <source>
        <dbReference type="Proteomes" id="UP000005756"/>
    </source>
</evidence>
<evidence type="ECO:0000313" key="2">
    <source>
        <dbReference type="EMBL" id="EHJ93076.1"/>
    </source>
</evidence>
<feature type="transmembrane region" description="Helical" evidence="1">
    <location>
        <begin position="117"/>
        <end position="145"/>
    </location>
</feature>
<sequence length="350" mass="41553">MQDKKMIYYISFYIFTIMSGVLYHFYRNKIFLLIVVFAAILFSGFRYDAGNDFFSYYAILTGEKIHSDLEFFSNNLVNLSKYLNEPYIFYFLTSLIYMALMVYGLHKFNALGFSSLILLLFFAASWLTSFGYVRQFVAISLLFLATAYLVKGKDLKFFFFTILAFLFHKSAVIGGLIYFYYKVFGKKEHALSIYLLCYLFFYFVFVDIIFFITSFVGFYHRYIVQPTNSDGFGIFLVLTFLFIVQTCLAKFFKIRDRNFWVANNLFFLGVVIYASLLNFGEYVVRVAYFLVPFVYVSTFFLLKNMKGRVRIFYFGLIFSLTFFTYFYTLYLASNNPTRDFLTNYKFYFLL</sequence>
<dbReference type="InterPro" id="IPR049458">
    <property type="entry name" value="EpsG-like"/>
</dbReference>
<gene>
    <name evidence="2" type="ORF">KUC_0020</name>
</gene>
<accession>A0A7U9C0W4</accession>
<feature type="transmembrane region" description="Helical" evidence="1">
    <location>
        <begin position="157"/>
        <end position="181"/>
    </location>
</feature>
<keyword evidence="1 2" id="KW-0812">Transmembrane</keyword>
<proteinExistence type="predicted"/>
<keyword evidence="1" id="KW-0472">Membrane</keyword>
<feature type="transmembrane region" description="Helical" evidence="1">
    <location>
        <begin position="282"/>
        <end position="302"/>
    </location>
</feature>
<feature type="transmembrane region" description="Helical" evidence="1">
    <location>
        <begin position="87"/>
        <end position="105"/>
    </location>
</feature>
<feature type="transmembrane region" description="Helical" evidence="1">
    <location>
        <begin position="6"/>
        <end position="23"/>
    </location>
</feature>
<feature type="transmembrane region" description="Helical" evidence="1">
    <location>
        <begin position="193"/>
        <end position="219"/>
    </location>
</feature>
<dbReference type="AlphaFoldDB" id="A0A7U9C0W4"/>
<name>A0A7U9C0W4_9GAMM</name>
<protein>
    <submittedName>
        <fullName evidence="2">Transmembrane protein epsG</fullName>
    </submittedName>
</protein>